<dbReference type="Pfam" id="PF07971">
    <property type="entry name" value="Glyco_hydro_92"/>
    <property type="match status" value="1"/>
</dbReference>
<feature type="domain" description="Glycosyl hydrolase family 92" evidence="4">
    <location>
        <begin position="613"/>
        <end position="1088"/>
    </location>
</feature>
<evidence type="ECO:0000313" key="6">
    <source>
        <dbReference type="EMBL" id="BCS85564.1"/>
    </source>
</evidence>
<dbReference type="InterPro" id="IPR008928">
    <property type="entry name" value="6-hairpin_glycosidase_sf"/>
</dbReference>
<gene>
    <name evidence="6" type="ORF">prwr041_14570</name>
</gene>
<dbReference type="PANTHER" id="PTHR12143:SF43">
    <property type="entry name" value="PUTATIVE-RELATED"/>
    <property type="match status" value="1"/>
</dbReference>
<accession>A0ABN6EK78</accession>
<dbReference type="InterPro" id="IPR014718">
    <property type="entry name" value="GH-type_carb-bd"/>
</dbReference>
<dbReference type="InterPro" id="IPR012939">
    <property type="entry name" value="Glyco_hydro_92"/>
</dbReference>
<dbReference type="InterPro" id="IPR050883">
    <property type="entry name" value="PNGase"/>
</dbReference>
<protein>
    <recommendedName>
        <fullName evidence="8">Alpha-1,2-mannosidase</fullName>
    </recommendedName>
</protein>
<evidence type="ECO:0000256" key="2">
    <source>
        <dbReference type="ARBA" id="ARBA00011245"/>
    </source>
</evidence>
<evidence type="ECO:0000313" key="7">
    <source>
        <dbReference type="Proteomes" id="UP001319045"/>
    </source>
</evidence>
<dbReference type="Gene3D" id="1.20.1050.60">
    <property type="entry name" value="alpha-1,2-mannosidase"/>
    <property type="match status" value="1"/>
</dbReference>
<dbReference type="InterPro" id="IPR005887">
    <property type="entry name" value="GH92_a_mannosidase_put"/>
</dbReference>
<organism evidence="6 7">
    <name type="scientific">Prevotella herbatica</name>
    <dbReference type="NCBI Taxonomy" id="2801997"/>
    <lineage>
        <taxon>Bacteria</taxon>
        <taxon>Pseudomonadati</taxon>
        <taxon>Bacteroidota</taxon>
        <taxon>Bacteroidia</taxon>
        <taxon>Bacteroidales</taxon>
        <taxon>Prevotellaceae</taxon>
        <taxon>Prevotella</taxon>
    </lineage>
</organism>
<dbReference type="Gene3D" id="2.70.98.10">
    <property type="match status" value="1"/>
</dbReference>
<dbReference type="PANTHER" id="PTHR12143">
    <property type="entry name" value="PEPTIDE N-GLYCANASE PNGASE -RELATED"/>
    <property type="match status" value="1"/>
</dbReference>
<dbReference type="NCBIfam" id="TIGR01180">
    <property type="entry name" value="aman2_put"/>
    <property type="match status" value="1"/>
</dbReference>
<evidence type="ECO:0000256" key="3">
    <source>
        <dbReference type="ARBA" id="ARBA00022837"/>
    </source>
</evidence>
<dbReference type="InterPro" id="IPR041371">
    <property type="entry name" value="GH92_N"/>
</dbReference>
<dbReference type="Gene3D" id="3.30.2080.10">
    <property type="entry name" value="GH92 mannosidase domain"/>
    <property type="match status" value="1"/>
</dbReference>
<sequence>MGGVYYAYPVPQNITYSKVPEGYHAFYISHYGRHGSRWLPSDSRYEWVNSQFADDSNLTKLGKSLKKRLAKVWKNAMGNGGKLTALGASQHCGIADRMYANFPEVFNGNKVTAHASIVGRCVKSMQVFSDELNKLMIGKAIVEQTADSADMAWIAYDSPEMKVLSSRTKVKAYINGQRFAAALFKDPSKISDPDKLMGEIHAIASDMQDVELKIRFDDVINDEECRAVYEQNNERMWICNGQSPDNYSAPSRSAFSLWNDIETKADNAVANGNTSADLRFGHDTALYHLMSLLGISTLSDERVDKMDEVVPMAANLQMIFYTNGKNVIVKLMLNEHEVKLFGLRQESPYFQWDALKKYVHKRMQNALLHKQIEAINTMVGTDFSVTSNSTYGRGKEEHGQTLPAAFEPNGMNFWTPQTQDTEQKCLAPYYYRDKKFQGFRASHWMVGGCTQDYGSFTLMPEMDVLRLKPEERASRFSHADEISHPDYYSVVLPDEHLQAEMTGMSHTAMFRFKYNKSGKAYFVVNANSDEKEGFVAVDTARNCIYGYNPVHRIYQGWGEKAGFNGWFAVQFEDPIVEYGVKDSIAYVAFDVNEGDEILAKASTSFVDMKGVFNNIAQEVPHWEFYDTRCRVVSSWQSKLAKVIVESPDTAAVNKFYGALYRASFLPRAFSDKDGRYPSFSGGKKIMQHSLGTFAGRPIYRRVYQDFSMWDTYRALCPLNIIIDNKTGGYLQSLVDMYQQGGWLPIFPAWNSYTAAMIGDHCSAALAEGIVKNVSGFDEKIAYEAMRKNAFESPKTFEEYKNGMGRRALKSYLKYGYIPMEDSVMEAFHTHEQVSRTLEYAYDDYALAQAAKVLGKTDDYKLLMKRAANWRNVINPVTGWADGRYKNGKWLNNKDILSRVPFITEGAAIHYSFYVPHDVYGLIKVMGGKDKYVSKLDYLFGKSNTSDDSTFTKSYYWHGNEPCHQIPYMYAYAGEPWKTQRILRHIMDNEYLDVPGGLSGNDDAGQMSAWYMFSAIGFYPVCPASQYYVIGTPTFKKVAIGEFVIEAENVSEKNFYIQSATYNGKPYTHNYITHEMVKGNGVLKFVMGPNPNKNWGSASNDCPPDLMK</sequence>
<dbReference type="Pfam" id="PF17678">
    <property type="entry name" value="Glyco_hydro_92N"/>
    <property type="match status" value="1"/>
</dbReference>
<evidence type="ECO:0000256" key="1">
    <source>
        <dbReference type="ARBA" id="ARBA00001913"/>
    </source>
</evidence>
<dbReference type="InterPro" id="IPR029033">
    <property type="entry name" value="His_PPase_superfam"/>
</dbReference>
<dbReference type="SUPFAM" id="SSF53254">
    <property type="entry name" value="Phosphoglycerate mutase-like"/>
    <property type="match status" value="1"/>
</dbReference>
<keyword evidence="7" id="KW-1185">Reference proteome</keyword>
<dbReference type="Gene3D" id="1.20.1610.10">
    <property type="entry name" value="alpha-1,2-mannosidases domains"/>
    <property type="match status" value="1"/>
</dbReference>
<name>A0ABN6EK78_9BACT</name>
<dbReference type="Proteomes" id="UP001319045">
    <property type="component" value="Chromosome"/>
</dbReference>
<dbReference type="SUPFAM" id="SSF48208">
    <property type="entry name" value="Six-hairpin glycosidases"/>
    <property type="match status" value="1"/>
</dbReference>
<comment type="cofactor">
    <cofactor evidence="1">
        <name>Ca(2+)</name>
        <dbReference type="ChEBI" id="CHEBI:29108"/>
    </cofactor>
</comment>
<comment type="subunit">
    <text evidence="2">Monomer.</text>
</comment>
<reference evidence="6 7" key="1">
    <citation type="journal article" date="2022" name="Int. J. Syst. Evol. Microbiol.">
        <title>Prevotella herbatica sp. nov., a plant polysaccharide-decomposing anaerobic bacterium isolated from a methanogenic reactor.</title>
        <authorList>
            <person name="Uek A."/>
            <person name="Tonouchi A."/>
            <person name="Kaku N."/>
            <person name="Ueki K."/>
        </authorList>
    </citation>
    <scope>NUCLEOTIDE SEQUENCE [LARGE SCALE GENOMIC DNA]</scope>
    <source>
        <strain evidence="6 7">WR041</strain>
    </source>
</reference>
<evidence type="ECO:0000259" key="4">
    <source>
        <dbReference type="Pfam" id="PF07971"/>
    </source>
</evidence>
<dbReference type="Gene3D" id="3.40.50.1240">
    <property type="entry name" value="Phosphoglycerate mutase-like"/>
    <property type="match status" value="1"/>
</dbReference>
<evidence type="ECO:0000259" key="5">
    <source>
        <dbReference type="Pfam" id="PF17678"/>
    </source>
</evidence>
<keyword evidence="3" id="KW-0106">Calcium</keyword>
<evidence type="ECO:0008006" key="8">
    <source>
        <dbReference type="Google" id="ProtNLM"/>
    </source>
</evidence>
<proteinExistence type="predicted"/>
<feature type="domain" description="Glycosyl hydrolase family 92 N-terminal" evidence="5">
    <location>
        <begin position="376"/>
        <end position="604"/>
    </location>
</feature>
<dbReference type="EMBL" id="AP024484">
    <property type="protein sequence ID" value="BCS85564.1"/>
    <property type="molecule type" value="Genomic_DNA"/>
</dbReference>